<dbReference type="CDD" id="cd02440">
    <property type="entry name" value="AdoMet_MTases"/>
    <property type="match status" value="1"/>
</dbReference>
<dbReference type="Pfam" id="PF13649">
    <property type="entry name" value="Methyltransf_25"/>
    <property type="match status" value="1"/>
</dbReference>
<dbReference type="EMBL" id="JAGTAR010000001">
    <property type="protein sequence ID" value="MBR8534244.1"/>
    <property type="molecule type" value="Genomic_DNA"/>
</dbReference>
<dbReference type="Gene3D" id="3.40.50.150">
    <property type="entry name" value="Vaccinia Virus protein VP39"/>
    <property type="match status" value="1"/>
</dbReference>
<gene>
    <name evidence="2" type="ORF">KDU71_01615</name>
</gene>
<dbReference type="Gene3D" id="2.20.25.110">
    <property type="entry name" value="S-adenosyl-L-methionine-dependent methyltransferases"/>
    <property type="match status" value="1"/>
</dbReference>
<evidence type="ECO:0000313" key="3">
    <source>
        <dbReference type="Proteomes" id="UP000679220"/>
    </source>
</evidence>
<dbReference type="PANTHER" id="PTHR43464">
    <property type="entry name" value="METHYLTRANSFERASE"/>
    <property type="match status" value="1"/>
</dbReference>
<sequence length="239" mass="26587">MVFYSELVEAYDAVFPLNPKQLEFVQKACDGSLASKSVLDMGCGTGSLSIAMARQSAKVRAFDFDAEMVGKAEEKRPQALDLQFQQGDMRLVDTYFIPMLFDAVLCFGNTLVHLDTANEVELTIGKAAGRLKAGGKLMLQIVNYDRVLNEQVTSLPTISTSDYSFVRHYKHLPDGKIDFSTVLHTPTAKVENSVPLLALRKEQLEAILNTYFSDIKCFGGFDRSQWSPTTFHLVVEAIK</sequence>
<dbReference type="AlphaFoldDB" id="A0A941F1C4"/>
<dbReference type="RefSeq" id="WP_212188145.1">
    <property type="nucleotide sequence ID" value="NZ_JAGTAR010000001.1"/>
</dbReference>
<evidence type="ECO:0000313" key="2">
    <source>
        <dbReference type="EMBL" id="MBR8534244.1"/>
    </source>
</evidence>
<dbReference type="InterPro" id="IPR029063">
    <property type="entry name" value="SAM-dependent_MTases_sf"/>
</dbReference>
<dbReference type="GO" id="GO:0032259">
    <property type="term" value="P:methylation"/>
    <property type="evidence" value="ECO:0007669"/>
    <property type="project" value="UniProtKB-KW"/>
</dbReference>
<name>A0A941F1C4_9BACT</name>
<accession>A0A941F1C4</accession>
<dbReference type="InterPro" id="IPR041698">
    <property type="entry name" value="Methyltransf_25"/>
</dbReference>
<organism evidence="2 3">
    <name type="scientific">Carboxylicivirga sediminis</name>
    <dbReference type="NCBI Taxonomy" id="2006564"/>
    <lineage>
        <taxon>Bacteria</taxon>
        <taxon>Pseudomonadati</taxon>
        <taxon>Bacteroidota</taxon>
        <taxon>Bacteroidia</taxon>
        <taxon>Marinilabiliales</taxon>
        <taxon>Marinilabiliaceae</taxon>
        <taxon>Carboxylicivirga</taxon>
    </lineage>
</organism>
<protein>
    <submittedName>
        <fullName evidence="2">Class I SAM-dependent methyltransferase</fullName>
    </submittedName>
</protein>
<reference evidence="2" key="2">
    <citation type="submission" date="2021-04" db="EMBL/GenBank/DDBJ databases">
        <authorList>
            <person name="Zhang T."/>
            <person name="Zhang Y."/>
            <person name="Lu D."/>
            <person name="Zuo D."/>
            <person name="Du Z."/>
        </authorList>
    </citation>
    <scope>NUCLEOTIDE SEQUENCE</scope>
    <source>
        <strain evidence="2">JR1</strain>
    </source>
</reference>
<comment type="caution">
    <text evidence="2">The sequence shown here is derived from an EMBL/GenBank/DDBJ whole genome shotgun (WGS) entry which is preliminary data.</text>
</comment>
<proteinExistence type="predicted"/>
<reference evidence="2" key="1">
    <citation type="journal article" date="2018" name="Int. J. Syst. Evol. Microbiol.">
        <title>Carboxylicivirga sediminis sp. nov., isolated from coastal sediment.</title>
        <authorList>
            <person name="Wang F.Q."/>
            <person name="Ren L.H."/>
            <person name="Zou R.J."/>
            <person name="Sun Y.Z."/>
            <person name="Liu X.J."/>
            <person name="Jiang F."/>
            <person name="Liu L.J."/>
        </authorList>
    </citation>
    <scope>NUCLEOTIDE SEQUENCE</scope>
    <source>
        <strain evidence="2">JR1</strain>
    </source>
</reference>
<keyword evidence="3" id="KW-1185">Reference proteome</keyword>
<dbReference type="Proteomes" id="UP000679220">
    <property type="component" value="Unassembled WGS sequence"/>
</dbReference>
<dbReference type="GO" id="GO:0008168">
    <property type="term" value="F:methyltransferase activity"/>
    <property type="evidence" value="ECO:0007669"/>
    <property type="project" value="UniProtKB-KW"/>
</dbReference>
<keyword evidence="2" id="KW-0489">Methyltransferase</keyword>
<keyword evidence="2" id="KW-0808">Transferase</keyword>
<evidence type="ECO:0000259" key="1">
    <source>
        <dbReference type="Pfam" id="PF13649"/>
    </source>
</evidence>
<dbReference type="SUPFAM" id="SSF53335">
    <property type="entry name" value="S-adenosyl-L-methionine-dependent methyltransferases"/>
    <property type="match status" value="1"/>
</dbReference>
<feature type="domain" description="Methyltransferase" evidence="1">
    <location>
        <begin position="38"/>
        <end position="135"/>
    </location>
</feature>